<evidence type="ECO:0000256" key="3">
    <source>
        <dbReference type="ARBA" id="ARBA00022840"/>
    </source>
</evidence>
<keyword evidence="7" id="KW-1185">Reference proteome</keyword>
<protein>
    <submittedName>
        <fullName evidence="5">ATP-binding cassette domain-containing protein</fullName>
    </submittedName>
</protein>
<dbReference type="EMBL" id="JAEPES010000001">
    <property type="protein sequence ID" value="MBK4346950.1"/>
    <property type="molecule type" value="Genomic_DNA"/>
</dbReference>
<reference evidence="5" key="1">
    <citation type="submission" date="2021-01" db="EMBL/GenBank/DDBJ databases">
        <title>Lacisediminihabitans sp. nov. strain G11-30, isolated from Antarctic Soil.</title>
        <authorList>
            <person name="Li J."/>
        </authorList>
    </citation>
    <scope>NUCLEOTIDE SEQUENCE</scope>
    <source>
        <strain evidence="5">G11-30</strain>
    </source>
</reference>
<accession>A0A934W3Y3</accession>
<dbReference type="GO" id="GO:0005886">
    <property type="term" value="C:plasma membrane"/>
    <property type="evidence" value="ECO:0007669"/>
    <property type="project" value="TreeGrafter"/>
</dbReference>
<comment type="similarity">
    <text evidence="1">Belongs to the ABC transporter superfamily.</text>
</comment>
<dbReference type="EMBL" id="JAEPES010000003">
    <property type="protein sequence ID" value="MBK4347927.1"/>
    <property type="molecule type" value="Genomic_DNA"/>
</dbReference>
<dbReference type="GO" id="GO:0022857">
    <property type="term" value="F:transmembrane transporter activity"/>
    <property type="evidence" value="ECO:0007669"/>
    <property type="project" value="TreeGrafter"/>
</dbReference>
<dbReference type="GO" id="GO:0016887">
    <property type="term" value="F:ATP hydrolysis activity"/>
    <property type="evidence" value="ECO:0007669"/>
    <property type="project" value="InterPro"/>
</dbReference>
<dbReference type="Proteomes" id="UP000636458">
    <property type="component" value="Unassembled WGS sequence"/>
</dbReference>
<evidence type="ECO:0000256" key="2">
    <source>
        <dbReference type="ARBA" id="ARBA00022741"/>
    </source>
</evidence>
<dbReference type="InterPro" id="IPR003439">
    <property type="entry name" value="ABC_transporter-like_ATP-bd"/>
</dbReference>
<organism evidence="5 7">
    <name type="scientific">Lacisediminihabitans changchengi</name>
    <dbReference type="NCBI Taxonomy" id="2787634"/>
    <lineage>
        <taxon>Bacteria</taxon>
        <taxon>Bacillati</taxon>
        <taxon>Actinomycetota</taxon>
        <taxon>Actinomycetes</taxon>
        <taxon>Micrococcales</taxon>
        <taxon>Microbacteriaceae</taxon>
        <taxon>Lacisediminihabitans</taxon>
    </lineage>
</organism>
<dbReference type="Gene3D" id="3.40.50.300">
    <property type="entry name" value="P-loop containing nucleotide triphosphate hydrolases"/>
    <property type="match status" value="1"/>
</dbReference>
<dbReference type="Pfam" id="PF00005">
    <property type="entry name" value="ABC_tran"/>
    <property type="match status" value="1"/>
</dbReference>
<dbReference type="PANTHER" id="PTHR24220">
    <property type="entry name" value="IMPORT ATP-BINDING PROTEIN"/>
    <property type="match status" value="1"/>
</dbReference>
<dbReference type="InterPro" id="IPR027417">
    <property type="entry name" value="P-loop_NTPase"/>
</dbReference>
<dbReference type="SMART" id="SM00382">
    <property type="entry name" value="AAA"/>
    <property type="match status" value="1"/>
</dbReference>
<dbReference type="SUPFAM" id="SSF52540">
    <property type="entry name" value="P-loop containing nucleoside triphosphate hydrolases"/>
    <property type="match status" value="1"/>
</dbReference>
<keyword evidence="2" id="KW-0547">Nucleotide-binding</keyword>
<evidence type="ECO:0000256" key="1">
    <source>
        <dbReference type="ARBA" id="ARBA00005417"/>
    </source>
</evidence>
<comment type="caution">
    <text evidence="5">The sequence shown here is derived from an EMBL/GenBank/DDBJ whole genome shotgun (WGS) entry which is preliminary data.</text>
</comment>
<evidence type="ECO:0000259" key="4">
    <source>
        <dbReference type="PROSITE" id="PS50893"/>
    </source>
</evidence>
<feature type="domain" description="ABC transporter" evidence="4">
    <location>
        <begin position="12"/>
        <end position="224"/>
    </location>
</feature>
<dbReference type="PROSITE" id="PS00211">
    <property type="entry name" value="ABC_TRANSPORTER_1"/>
    <property type="match status" value="1"/>
</dbReference>
<name>A0A934W3Y3_9MICO</name>
<dbReference type="InterPro" id="IPR017871">
    <property type="entry name" value="ABC_transporter-like_CS"/>
</dbReference>
<dbReference type="PROSITE" id="PS50893">
    <property type="entry name" value="ABC_TRANSPORTER_2"/>
    <property type="match status" value="1"/>
</dbReference>
<keyword evidence="3 5" id="KW-0067">ATP-binding</keyword>
<dbReference type="GO" id="GO:0005524">
    <property type="term" value="F:ATP binding"/>
    <property type="evidence" value="ECO:0007669"/>
    <property type="project" value="UniProtKB-KW"/>
</dbReference>
<dbReference type="PANTHER" id="PTHR24220:SF689">
    <property type="entry name" value="LIPOPROTEIN-RELEASING SYSTEM ATP-BINDING PROTEIN LOLD"/>
    <property type="match status" value="1"/>
</dbReference>
<dbReference type="InterPro" id="IPR015854">
    <property type="entry name" value="ABC_transpr_LolD-like"/>
</dbReference>
<dbReference type="RefSeq" id="WP_200555232.1">
    <property type="nucleotide sequence ID" value="NZ_JAEPES010000001.1"/>
</dbReference>
<evidence type="ECO:0000313" key="6">
    <source>
        <dbReference type="EMBL" id="MBK4347927.1"/>
    </source>
</evidence>
<dbReference type="InterPro" id="IPR003593">
    <property type="entry name" value="AAA+_ATPase"/>
</dbReference>
<proteinExistence type="inferred from homology"/>
<dbReference type="AlphaFoldDB" id="A0A934W3Y3"/>
<evidence type="ECO:0000313" key="7">
    <source>
        <dbReference type="Proteomes" id="UP000636458"/>
    </source>
</evidence>
<gene>
    <name evidence="5" type="ORF">IV501_04830</name>
    <name evidence="6" type="ORF">IV501_09795</name>
</gene>
<sequence length="224" mass="23838">MMHSRVTTDVAVRLAGVRIDYERPGREPLVVVDDLTLGLHAGSMHCIAGRSGSGKTSVLRVAAGLVPPTLGDVLWAGESIVQLRDDYVTNLRGASIGYLDQGGSLIPGLSALENVLLPAVPARRSTELAPHAAELMNRLGVWDRASSHPARLSGGERQRVALARALLLDPPVVMVDEPTAGLDRESADSVISILRDLVRDGKAVLVASHDERLIDAAESRTQLV</sequence>
<evidence type="ECO:0000313" key="5">
    <source>
        <dbReference type="EMBL" id="MBK4346950.1"/>
    </source>
</evidence>